<dbReference type="GO" id="GO:0006351">
    <property type="term" value="P:DNA-templated transcription"/>
    <property type="evidence" value="ECO:0007669"/>
    <property type="project" value="InterPro"/>
</dbReference>
<dbReference type="OMA" id="KKKCRAF"/>
<dbReference type="SUPFAM" id="SSF55257">
    <property type="entry name" value="RBP11-like subunits of RNA polymerase"/>
    <property type="match status" value="1"/>
</dbReference>
<dbReference type="FunCoup" id="R7UBF7">
    <property type="interactions" value="937"/>
</dbReference>
<evidence type="ECO:0000256" key="1">
    <source>
        <dbReference type="ARBA" id="ARBA00004123"/>
    </source>
</evidence>
<keyword evidence="4" id="KW-0804">Transcription</keyword>
<gene>
    <name evidence="8" type="ORF">CAPTEDRAFT_171865</name>
</gene>
<accession>R7UBF7</accession>
<dbReference type="GO" id="GO:0046983">
    <property type="term" value="F:protein dimerization activity"/>
    <property type="evidence" value="ECO:0007669"/>
    <property type="project" value="InterPro"/>
</dbReference>
<dbReference type="InterPro" id="IPR036603">
    <property type="entry name" value="RBP11-like"/>
</dbReference>
<comment type="subcellular location">
    <subcellularLocation>
        <location evidence="1">Nucleus</location>
    </subcellularLocation>
</comment>
<keyword evidence="5" id="KW-0539">Nucleus</keyword>
<dbReference type="CDD" id="cd07032">
    <property type="entry name" value="RNAP_I_II_AC40"/>
    <property type="match status" value="1"/>
</dbReference>
<dbReference type="NCBIfam" id="NF001988">
    <property type="entry name" value="PRK00783.1"/>
    <property type="match status" value="1"/>
</dbReference>
<dbReference type="InterPro" id="IPR011262">
    <property type="entry name" value="DNA-dir_RNA_pol_insert"/>
</dbReference>
<evidence type="ECO:0000256" key="5">
    <source>
        <dbReference type="ARBA" id="ARBA00023242"/>
    </source>
</evidence>
<dbReference type="SMART" id="SM00662">
    <property type="entry name" value="RPOLD"/>
    <property type="match status" value="1"/>
</dbReference>
<keyword evidence="10" id="KW-1185">Reference proteome</keyword>
<evidence type="ECO:0000313" key="10">
    <source>
        <dbReference type="Proteomes" id="UP000014760"/>
    </source>
</evidence>
<dbReference type="PANTHER" id="PTHR11800:SF13">
    <property type="entry name" value="DNA-DIRECTED RNA POLYMERASES I AND III SUBUNIT RPAC1"/>
    <property type="match status" value="1"/>
</dbReference>
<keyword evidence="3" id="KW-0240">DNA-directed RNA polymerase</keyword>
<proteinExistence type="inferred from homology"/>
<evidence type="ECO:0000256" key="3">
    <source>
        <dbReference type="ARBA" id="ARBA00022478"/>
    </source>
</evidence>
<dbReference type="GO" id="GO:0003899">
    <property type="term" value="F:DNA-directed RNA polymerase activity"/>
    <property type="evidence" value="ECO:0007669"/>
    <property type="project" value="InterPro"/>
</dbReference>
<dbReference type="Gene3D" id="2.170.120.12">
    <property type="entry name" value="DNA-directed RNA polymerase, insert domain"/>
    <property type="match status" value="1"/>
</dbReference>
<feature type="domain" description="DNA-directed RNA polymerase RpoA/D/Rpb3-type" evidence="7">
    <location>
        <begin position="56"/>
        <end position="334"/>
    </location>
</feature>
<dbReference type="SUPFAM" id="SSF56553">
    <property type="entry name" value="Insert subdomain of RNA polymerase alpha subunit"/>
    <property type="match status" value="1"/>
</dbReference>
<dbReference type="STRING" id="283909.R7UBF7"/>
<dbReference type="GO" id="GO:0005736">
    <property type="term" value="C:RNA polymerase I complex"/>
    <property type="evidence" value="ECO:0007669"/>
    <property type="project" value="TreeGrafter"/>
</dbReference>
<comment type="similarity">
    <text evidence="6">Belongs to the archaeal Rpo3/eukaryotic RPB3 RNA polymerase subunit family.</text>
</comment>
<reference evidence="9" key="3">
    <citation type="submission" date="2015-06" db="UniProtKB">
        <authorList>
            <consortium name="EnsemblMetazoa"/>
        </authorList>
    </citation>
    <scope>IDENTIFICATION</scope>
</reference>
<dbReference type="InterPro" id="IPR011263">
    <property type="entry name" value="DNA-dir_RNA_pol_RpoA/D/Rpb3"/>
</dbReference>
<dbReference type="EMBL" id="AMQN01009650">
    <property type="status" value="NOT_ANNOTATED_CDS"/>
    <property type="molecule type" value="Genomic_DNA"/>
</dbReference>
<dbReference type="Pfam" id="PF01193">
    <property type="entry name" value="RNA_pol_L"/>
    <property type="match status" value="1"/>
</dbReference>
<dbReference type="AlphaFoldDB" id="R7UBF7"/>
<dbReference type="HOGENOM" id="CLU_038421_0_1_1"/>
<dbReference type="InterPro" id="IPR036643">
    <property type="entry name" value="RNApol_insert_sf"/>
</dbReference>
<evidence type="ECO:0000256" key="6">
    <source>
        <dbReference type="ARBA" id="ARBA00025804"/>
    </source>
</evidence>
<dbReference type="Gene3D" id="3.30.1360.10">
    <property type="entry name" value="RNA polymerase, RBP11-like subunit"/>
    <property type="match status" value="1"/>
</dbReference>
<dbReference type="EMBL" id="KB305864">
    <property type="protein sequence ID" value="ELU00597.1"/>
    <property type="molecule type" value="Genomic_DNA"/>
</dbReference>
<evidence type="ECO:0000259" key="7">
    <source>
        <dbReference type="SMART" id="SM00662"/>
    </source>
</evidence>
<dbReference type="GO" id="GO:0005666">
    <property type="term" value="C:RNA polymerase III complex"/>
    <property type="evidence" value="ECO:0007669"/>
    <property type="project" value="TreeGrafter"/>
</dbReference>
<dbReference type="EnsemblMetazoa" id="CapteT171865">
    <property type="protein sequence ID" value="CapteP171865"/>
    <property type="gene ID" value="CapteG171865"/>
</dbReference>
<dbReference type="Proteomes" id="UP000014760">
    <property type="component" value="Unassembled WGS sequence"/>
</dbReference>
<protein>
    <recommendedName>
        <fullName evidence="2">DNA-directed RNA polymerases I and III subunit RPAC1</fullName>
    </recommendedName>
</protein>
<evidence type="ECO:0000256" key="4">
    <source>
        <dbReference type="ARBA" id="ARBA00023163"/>
    </source>
</evidence>
<reference evidence="8 10" key="2">
    <citation type="journal article" date="2013" name="Nature">
        <title>Insights into bilaterian evolution from three spiralian genomes.</title>
        <authorList>
            <person name="Simakov O."/>
            <person name="Marletaz F."/>
            <person name="Cho S.J."/>
            <person name="Edsinger-Gonzales E."/>
            <person name="Havlak P."/>
            <person name="Hellsten U."/>
            <person name="Kuo D.H."/>
            <person name="Larsson T."/>
            <person name="Lv J."/>
            <person name="Arendt D."/>
            <person name="Savage R."/>
            <person name="Osoegawa K."/>
            <person name="de Jong P."/>
            <person name="Grimwood J."/>
            <person name="Chapman J.A."/>
            <person name="Shapiro H."/>
            <person name="Aerts A."/>
            <person name="Otillar R.P."/>
            <person name="Terry A.Y."/>
            <person name="Boore J.L."/>
            <person name="Grigoriev I.V."/>
            <person name="Lindberg D.R."/>
            <person name="Seaver E.C."/>
            <person name="Weisblat D.A."/>
            <person name="Putnam N.H."/>
            <person name="Rokhsar D.S."/>
        </authorList>
    </citation>
    <scope>NUCLEOTIDE SEQUENCE</scope>
    <source>
        <strain evidence="8 10">I ESC-2004</strain>
    </source>
</reference>
<dbReference type="Pfam" id="PF01000">
    <property type="entry name" value="RNA_pol_A_bac"/>
    <property type="match status" value="1"/>
</dbReference>
<dbReference type="OrthoDB" id="270173at2759"/>
<evidence type="ECO:0000313" key="8">
    <source>
        <dbReference type="EMBL" id="ELU00597.1"/>
    </source>
</evidence>
<organism evidence="8">
    <name type="scientific">Capitella teleta</name>
    <name type="common">Polychaete worm</name>
    <dbReference type="NCBI Taxonomy" id="283909"/>
    <lineage>
        <taxon>Eukaryota</taxon>
        <taxon>Metazoa</taxon>
        <taxon>Spiralia</taxon>
        <taxon>Lophotrochozoa</taxon>
        <taxon>Annelida</taxon>
        <taxon>Polychaeta</taxon>
        <taxon>Sedentaria</taxon>
        <taxon>Scolecida</taxon>
        <taxon>Capitellidae</taxon>
        <taxon>Capitella</taxon>
    </lineage>
</organism>
<dbReference type="InterPro" id="IPR022842">
    <property type="entry name" value="RNAP_Rpo3/Rpb3/RPAC1"/>
</dbReference>
<evidence type="ECO:0000256" key="2">
    <source>
        <dbReference type="ARBA" id="ARBA00022083"/>
    </source>
</evidence>
<dbReference type="InterPro" id="IPR033901">
    <property type="entry name" value="RNAPI/III_AC40"/>
</dbReference>
<dbReference type="InterPro" id="IPR050518">
    <property type="entry name" value="Rpo3/RPB3_RNA_Pol_subunit"/>
</dbReference>
<dbReference type="PANTHER" id="PTHR11800">
    <property type="entry name" value="DNA-DIRECTED RNA POLYMERASE"/>
    <property type="match status" value="1"/>
</dbReference>
<sequence length="349" mass="39638">MTTEKVKQLKIIKIILFPQVSSTDYPGAWAGYDDAWDMQKFIKKFFINVVSLTDTDIEFDMVGLDCSLANAFRRILLSEVPTMAIDKVKIYNNTSIIQDEVFAHRLGLIPIKADPRMFEYRSEDNEEGTPEDTLVFELKVKCTMNKNATEHATDPDELFINHKVTTRDMKWIPKGNQQELFKDSICPVQDDILIAKLRPGQEIDIEMHCVKGLGQDHAKFSPVATASYRLMPVIELTRPYLGEEAEQLAACFAPGVILVEEIKGQKTALVVNPRADTCSREVMRHAHLKDGVKLSQERYHFIFSVESTGALPPEALVCEAINVLMSKCRLFIREIKENQKDKAEGQELK</sequence>
<reference evidence="10" key="1">
    <citation type="submission" date="2012-12" db="EMBL/GenBank/DDBJ databases">
        <authorList>
            <person name="Hellsten U."/>
            <person name="Grimwood J."/>
            <person name="Chapman J.A."/>
            <person name="Shapiro H."/>
            <person name="Aerts A."/>
            <person name="Otillar R.P."/>
            <person name="Terry A.Y."/>
            <person name="Boore J.L."/>
            <person name="Simakov O."/>
            <person name="Marletaz F."/>
            <person name="Cho S.-J."/>
            <person name="Edsinger-Gonzales E."/>
            <person name="Havlak P."/>
            <person name="Kuo D.-H."/>
            <person name="Larsson T."/>
            <person name="Lv J."/>
            <person name="Arendt D."/>
            <person name="Savage R."/>
            <person name="Osoegawa K."/>
            <person name="de Jong P."/>
            <person name="Lindberg D.R."/>
            <person name="Seaver E.C."/>
            <person name="Weisblat D.A."/>
            <person name="Putnam N.H."/>
            <person name="Grigoriev I.V."/>
            <person name="Rokhsar D.S."/>
        </authorList>
    </citation>
    <scope>NUCLEOTIDE SEQUENCE</scope>
    <source>
        <strain evidence="10">I ESC-2004</strain>
    </source>
</reference>
<name>R7UBF7_CAPTE</name>
<evidence type="ECO:0000313" key="9">
    <source>
        <dbReference type="EnsemblMetazoa" id="CapteP171865"/>
    </source>
</evidence>
<dbReference type="HAMAP" id="MF_00320">
    <property type="entry name" value="RNApol_arch_Rpo3"/>
    <property type="match status" value="1"/>
</dbReference>
<dbReference type="FunFam" id="2.170.120.12:FF:000003">
    <property type="entry name" value="Dna-directed rna polymerases i and iii subunit"/>
    <property type="match status" value="1"/>
</dbReference>